<dbReference type="Gene3D" id="2.120.10.70">
    <property type="entry name" value="Fucose-specific lectin"/>
    <property type="match status" value="1"/>
</dbReference>
<protein>
    <submittedName>
        <fullName evidence="1">Uncharacterized protein</fullName>
    </submittedName>
</protein>
<keyword evidence="2" id="KW-1185">Reference proteome</keyword>
<evidence type="ECO:0000313" key="2">
    <source>
        <dbReference type="Proteomes" id="UP001465976"/>
    </source>
</evidence>
<reference evidence="1 2" key="1">
    <citation type="submission" date="2024-02" db="EMBL/GenBank/DDBJ databases">
        <title>A draft genome for the cacao thread blight pathogen Marasmius crinis-equi.</title>
        <authorList>
            <person name="Cohen S.P."/>
            <person name="Baruah I.K."/>
            <person name="Amoako-Attah I."/>
            <person name="Bukari Y."/>
            <person name="Meinhardt L.W."/>
            <person name="Bailey B.A."/>
        </authorList>
    </citation>
    <scope>NUCLEOTIDE SEQUENCE [LARGE SCALE GENOMIC DNA]</scope>
    <source>
        <strain evidence="1 2">GH-76</strain>
    </source>
</reference>
<comment type="caution">
    <text evidence="1">The sequence shown here is derived from an EMBL/GenBank/DDBJ whole genome shotgun (WGS) entry which is preliminary data.</text>
</comment>
<accession>A0ABR3EX85</accession>
<gene>
    <name evidence="1" type="ORF">V5O48_014453</name>
</gene>
<name>A0ABR3EX85_9AGAR</name>
<organism evidence="1 2">
    <name type="scientific">Marasmius crinis-equi</name>
    <dbReference type="NCBI Taxonomy" id="585013"/>
    <lineage>
        <taxon>Eukaryota</taxon>
        <taxon>Fungi</taxon>
        <taxon>Dikarya</taxon>
        <taxon>Basidiomycota</taxon>
        <taxon>Agaricomycotina</taxon>
        <taxon>Agaricomycetes</taxon>
        <taxon>Agaricomycetidae</taxon>
        <taxon>Agaricales</taxon>
        <taxon>Marasmiineae</taxon>
        <taxon>Marasmiaceae</taxon>
        <taxon>Marasmius</taxon>
    </lineage>
</organism>
<evidence type="ECO:0000313" key="1">
    <source>
        <dbReference type="EMBL" id="KAL0567540.1"/>
    </source>
</evidence>
<dbReference type="Proteomes" id="UP001465976">
    <property type="component" value="Unassembled WGS sequence"/>
</dbReference>
<sequence>MSAFNVQPSDLANKAGIPFLAFATAEATASASQASESLQNKTTVPIHAAGDVVAAQGITNAPGMIVYQDSNTGHLVAMRVSNAFSVGHITEQTLIVAPENVLYGTPLAMAQYVPGVNDVGTLEVFFLTPNHILAEATFDATHGWQSGSSCAGCIDNKVIYKAVSGSKMFYAMATNNPQRTAGIVVGFESADFPGTITEAQRFGTWSLNPLTNA</sequence>
<proteinExistence type="predicted"/>
<dbReference type="EMBL" id="JBAHYK010001561">
    <property type="protein sequence ID" value="KAL0567540.1"/>
    <property type="molecule type" value="Genomic_DNA"/>
</dbReference>